<organism evidence="1 2">
    <name type="scientific">Aphanomyces astaci</name>
    <name type="common">Crayfish plague agent</name>
    <dbReference type="NCBI Taxonomy" id="112090"/>
    <lineage>
        <taxon>Eukaryota</taxon>
        <taxon>Sar</taxon>
        <taxon>Stramenopiles</taxon>
        <taxon>Oomycota</taxon>
        <taxon>Saprolegniomycetes</taxon>
        <taxon>Saprolegniales</taxon>
        <taxon>Verrucalvaceae</taxon>
        <taxon>Aphanomyces</taxon>
    </lineage>
</organism>
<dbReference type="VEuPathDB" id="FungiDB:H257_09380"/>
<reference evidence="1 2" key="1">
    <citation type="submission" date="2018-08" db="EMBL/GenBank/DDBJ databases">
        <title>Aphanomyces genome sequencing and annotation.</title>
        <authorList>
            <person name="Minardi D."/>
            <person name="Oidtmann B."/>
            <person name="Van Der Giezen M."/>
            <person name="Studholme D.J."/>
        </authorList>
    </citation>
    <scope>NUCLEOTIDE SEQUENCE [LARGE SCALE GENOMIC DNA]</scope>
    <source>
        <strain evidence="1 2">197901</strain>
    </source>
</reference>
<accession>A0A397FUW7</accession>
<protein>
    <submittedName>
        <fullName evidence="1">Uncharacterized protein</fullName>
    </submittedName>
</protein>
<sequence length="230" mass="25738">PDIVLPNRQALANKYLDICYHEVKEETDRRLGAPDTQDIFGPGKTKWGGNDVPRYPNGYPFEHLANFVDSCKDVVRFIRNNGRLKSALSSLQKANHLGRLGIVLLREGDIDEAFGVSEMLVVLLLPRGVLRGWSGSIVSLIILSNENAPKMHIFQPHDNAYNRTTNGGLLHIMETNRLTVPIMRPEPTTKKAHRSFCSAMQNMKLEADLQLHLSYAVILLLPQCSSDILA</sequence>
<evidence type="ECO:0000313" key="2">
    <source>
        <dbReference type="Proteomes" id="UP000266196"/>
    </source>
</evidence>
<evidence type="ECO:0000313" key="1">
    <source>
        <dbReference type="EMBL" id="RHZ41072.1"/>
    </source>
</evidence>
<proteinExistence type="predicted"/>
<name>A0A397FUW7_APHAT</name>
<feature type="non-terminal residue" evidence="1">
    <location>
        <position position="1"/>
    </location>
</feature>
<dbReference type="AlphaFoldDB" id="A0A397FUW7"/>
<dbReference type="Proteomes" id="UP000266196">
    <property type="component" value="Unassembled WGS sequence"/>
</dbReference>
<gene>
    <name evidence="1" type="ORF">DYB31_010242</name>
</gene>
<comment type="caution">
    <text evidence="1">The sequence shown here is derived from an EMBL/GenBank/DDBJ whole genome shotgun (WGS) entry which is preliminary data.</text>
</comment>
<dbReference type="EMBL" id="QUTE01001796">
    <property type="protein sequence ID" value="RHZ41072.1"/>
    <property type="molecule type" value="Genomic_DNA"/>
</dbReference>